<dbReference type="InterPro" id="IPR016181">
    <property type="entry name" value="Acyl_CoA_acyltransferase"/>
</dbReference>
<name>A0A0H5C7A0_CYBJN</name>
<protein>
    <recommendedName>
        <fullName evidence="3">N-acetyltransferase domain-containing protein</fullName>
    </recommendedName>
</protein>
<dbReference type="AlphaFoldDB" id="A0A0H5C7A0"/>
<accession>A0A0H5C7A0</accession>
<evidence type="ECO:0000313" key="1">
    <source>
        <dbReference type="EMBL" id="CEP23792.1"/>
    </source>
</evidence>
<proteinExistence type="predicted"/>
<reference evidence="2" key="1">
    <citation type="journal article" date="2015" name="J. Biotechnol.">
        <title>The structure of the Cyberlindnera jadinii genome and its relation to Candida utilis analyzed by the occurrence of single nucleotide polymorphisms.</title>
        <authorList>
            <person name="Rupp O."/>
            <person name="Brinkrolf K."/>
            <person name="Buerth C."/>
            <person name="Kunigo M."/>
            <person name="Schneider J."/>
            <person name="Jaenicke S."/>
            <person name="Goesmann A."/>
            <person name="Puehler A."/>
            <person name="Jaeger K.-E."/>
            <person name="Ernst J.F."/>
        </authorList>
    </citation>
    <scope>NUCLEOTIDE SEQUENCE [LARGE SCALE GENOMIC DNA]</scope>
    <source>
        <strain evidence="2">ATCC 18201 / CBS 1600 / BCRC 20928 / JCM 3617 / NBRC 0987 / NRRL Y-1542</strain>
    </source>
</reference>
<dbReference type="SUPFAM" id="SSF55729">
    <property type="entry name" value="Acyl-CoA N-acyltransferases (Nat)"/>
    <property type="match status" value="1"/>
</dbReference>
<gene>
    <name evidence="1" type="ORF">BN1211_4450</name>
</gene>
<sequence length="196" mass="21749">MTLEASIQFAPNVTADVVFEEVAETLIQGFAKVKMGQVGGFNQPTEANRAKQAALFRAESQKGALVVEDANHESMAVWFPPAYPRGAQPKTDDGATKTPAQEVFDLIAEKELAADKRLDMVNKNWYLHFLSRRPGSSSSSSLLVRPVLERASKDGLRCSLLCVNADVLPVYEHWGFEVRETFNVKGVVCWYMVKEP</sequence>
<organism evidence="1 2">
    <name type="scientific">Cyberlindnera jadinii (strain ATCC 18201 / CBS 1600 / BCRC 20928 / JCM 3617 / NBRC 0987 / NRRL Y-1542)</name>
    <name type="common">Torula yeast</name>
    <name type="synonym">Candida utilis</name>
    <dbReference type="NCBI Taxonomy" id="983966"/>
    <lineage>
        <taxon>Eukaryota</taxon>
        <taxon>Fungi</taxon>
        <taxon>Dikarya</taxon>
        <taxon>Ascomycota</taxon>
        <taxon>Saccharomycotina</taxon>
        <taxon>Saccharomycetes</taxon>
        <taxon>Phaffomycetales</taxon>
        <taxon>Phaffomycetaceae</taxon>
        <taxon>Cyberlindnera</taxon>
    </lineage>
</organism>
<dbReference type="Gene3D" id="3.40.630.30">
    <property type="match status" value="1"/>
</dbReference>
<evidence type="ECO:0000313" key="2">
    <source>
        <dbReference type="Proteomes" id="UP000038830"/>
    </source>
</evidence>
<dbReference type="Proteomes" id="UP000038830">
    <property type="component" value="Unassembled WGS sequence"/>
</dbReference>
<dbReference type="EMBL" id="CDQK01000005">
    <property type="protein sequence ID" value="CEP23792.1"/>
    <property type="molecule type" value="Genomic_DNA"/>
</dbReference>
<evidence type="ECO:0008006" key="3">
    <source>
        <dbReference type="Google" id="ProtNLM"/>
    </source>
</evidence>